<dbReference type="STRING" id="3659.A0A0A0LBM7"/>
<evidence type="ECO:0000313" key="10">
    <source>
        <dbReference type="Proteomes" id="UP000029981"/>
    </source>
</evidence>
<name>A0A0A0LBM7_CUCSA</name>
<keyword evidence="10" id="KW-1185">Reference proteome</keyword>
<dbReference type="PROSITE" id="PS00028">
    <property type="entry name" value="ZINC_FINGER_C2H2_1"/>
    <property type="match status" value="1"/>
</dbReference>
<evidence type="ECO:0000313" key="9">
    <source>
        <dbReference type="EMBL" id="KGN59425.1"/>
    </source>
</evidence>
<dbReference type="InterPro" id="IPR044246">
    <property type="entry name" value="ZFP3-like"/>
</dbReference>
<dbReference type="KEGG" id="csv:101217721"/>
<dbReference type="GO" id="GO:0008270">
    <property type="term" value="F:zinc ion binding"/>
    <property type="evidence" value="ECO:0007669"/>
    <property type="project" value="UniProtKB-KW"/>
</dbReference>
<accession>A0A0A0LBM7</accession>
<dbReference type="Proteomes" id="UP000029981">
    <property type="component" value="Chromosome 3"/>
</dbReference>
<dbReference type="SUPFAM" id="SSF57667">
    <property type="entry name" value="beta-beta-alpha zinc fingers"/>
    <property type="match status" value="1"/>
</dbReference>
<protein>
    <recommendedName>
        <fullName evidence="8">C2H2-type domain-containing protein</fullName>
    </recommendedName>
</protein>
<evidence type="ECO:0000256" key="6">
    <source>
        <dbReference type="PROSITE-ProRule" id="PRU00042"/>
    </source>
</evidence>
<dbReference type="GO" id="GO:0005634">
    <property type="term" value="C:nucleus"/>
    <property type="evidence" value="ECO:0007669"/>
    <property type="project" value="UniProtKB-SubCell"/>
</dbReference>
<reference evidence="9 10" key="2">
    <citation type="journal article" date="2009" name="PLoS ONE">
        <title>An integrated genetic and cytogenetic map of the cucumber genome.</title>
        <authorList>
            <person name="Ren Y."/>
            <person name="Zhang Z."/>
            <person name="Liu J."/>
            <person name="Staub J.E."/>
            <person name="Han Y."/>
            <person name="Cheng Z."/>
            <person name="Li X."/>
            <person name="Lu J."/>
            <person name="Miao H."/>
            <person name="Kang H."/>
            <person name="Xie B."/>
            <person name="Gu X."/>
            <person name="Wang X."/>
            <person name="Du Y."/>
            <person name="Jin W."/>
            <person name="Huang S."/>
        </authorList>
    </citation>
    <scope>NUCLEOTIDE SEQUENCE [LARGE SCALE GENOMIC DNA]</scope>
    <source>
        <strain evidence="10">cv. 9930</strain>
    </source>
</reference>
<dbReference type="InterPro" id="IPR013087">
    <property type="entry name" value="Znf_C2H2_type"/>
</dbReference>
<sequence length="219" mass="23926">MSSSDKPINSDDEHCNQDQDSSKVPESEQQKQPETETKTKDETRVFYCKFCSRKFSNLQALGGHQNAHKRERDIAKREKAAAAAAAAGGRTTDAFDSIGSFYHPYYSAMAIHCLRNKSPGIPIRPQSVIRKPSRSRVELGGGATAAAYGYRWWPREQYLAAAVVAQQQQIQSGGLLQGVNNGFASMAMANRNASSSSSSSQIFGADQYIVNGLDLSLKL</sequence>
<evidence type="ECO:0000259" key="8">
    <source>
        <dbReference type="PROSITE" id="PS50157"/>
    </source>
</evidence>
<evidence type="ECO:0000256" key="4">
    <source>
        <dbReference type="ARBA" id="ARBA00022833"/>
    </source>
</evidence>
<keyword evidence="2" id="KW-0479">Metal-binding</keyword>
<keyword evidence="3 6" id="KW-0863">Zinc-finger</keyword>
<dbReference type="Gene3D" id="3.30.160.60">
    <property type="entry name" value="Classic Zinc Finger"/>
    <property type="match status" value="1"/>
</dbReference>
<reference evidence="9 10" key="1">
    <citation type="journal article" date="2009" name="Nat. Genet.">
        <title>The genome of the cucumber, Cucumis sativus L.</title>
        <authorList>
            <person name="Huang S."/>
            <person name="Li R."/>
            <person name="Zhang Z."/>
            <person name="Li L."/>
            <person name="Gu X."/>
            <person name="Fan W."/>
            <person name="Lucas W.J."/>
            <person name="Wang X."/>
            <person name="Xie B."/>
            <person name="Ni P."/>
            <person name="Ren Y."/>
            <person name="Zhu H."/>
            <person name="Li J."/>
            <person name="Lin K."/>
            <person name="Jin W."/>
            <person name="Fei Z."/>
            <person name="Li G."/>
            <person name="Staub J."/>
            <person name="Kilian A."/>
            <person name="van der Vossen E.A."/>
            <person name="Wu Y."/>
            <person name="Guo J."/>
            <person name="He J."/>
            <person name="Jia Z."/>
            <person name="Ren Y."/>
            <person name="Tian G."/>
            <person name="Lu Y."/>
            <person name="Ruan J."/>
            <person name="Qian W."/>
            <person name="Wang M."/>
            <person name="Huang Q."/>
            <person name="Li B."/>
            <person name="Xuan Z."/>
            <person name="Cao J."/>
            <person name="Asan"/>
            <person name="Wu Z."/>
            <person name="Zhang J."/>
            <person name="Cai Q."/>
            <person name="Bai Y."/>
            <person name="Zhao B."/>
            <person name="Han Y."/>
            <person name="Li Y."/>
            <person name="Li X."/>
            <person name="Wang S."/>
            <person name="Shi Q."/>
            <person name="Liu S."/>
            <person name="Cho W.K."/>
            <person name="Kim J.Y."/>
            <person name="Xu Y."/>
            <person name="Heller-Uszynska K."/>
            <person name="Miao H."/>
            <person name="Cheng Z."/>
            <person name="Zhang S."/>
            <person name="Wu J."/>
            <person name="Yang Y."/>
            <person name="Kang H."/>
            <person name="Li M."/>
            <person name="Liang H."/>
            <person name="Ren X."/>
            <person name="Shi Z."/>
            <person name="Wen M."/>
            <person name="Jian M."/>
            <person name="Yang H."/>
            <person name="Zhang G."/>
            <person name="Yang Z."/>
            <person name="Chen R."/>
            <person name="Liu S."/>
            <person name="Li J."/>
            <person name="Ma L."/>
            <person name="Liu H."/>
            <person name="Zhou Y."/>
            <person name="Zhao J."/>
            <person name="Fang X."/>
            <person name="Li G."/>
            <person name="Fang L."/>
            <person name="Li Y."/>
            <person name="Liu D."/>
            <person name="Zheng H."/>
            <person name="Zhang Y."/>
            <person name="Qin N."/>
            <person name="Li Z."/>
            <person name="Yang G."/>
            <person name="Yang S."/>
            <person name="Bolund L."/>
            <person name="Kristiansen K."/>
            <person name="Zheng H."/>
            <person name="Li S."/>
            <person name="Zhang X."/>
            <person name="Yang H."/>
            <person name="Wang J."/>
            <person name="Sun R."/>
            <person name="Zhang B."/>
            <person name="Jiang S."/>
            <person name="Wang J."/>
            <person name="Du Y."/>
            <person name="Li S."/>
        </authorList>
    </citation>
    <scope>NUCLEOTIDE SEQUENCE [LARGE SCALE GENOMIC DNA]</scope>
    <source>
        <strain evidence="10">cv. 9930</strain>
    </source>
</reference>
<dbReference type="EMBL" id="CM002924">
    <property type="protein sequence ID" value="KGN59425.1"/>
    <property type="molecule type" value="Genomic_DNA"/>
</dbReference>
<evidence type="ECO:0000256" key="7">
    <source>
        <dbReference type="SAM" id="MobiDB-lite"/>
    </source>
</evidence>
<dbReference type="PANTHER" id="PTHR47287:SF15">
    <property type="entry name" value="ZINC FINGER PROTEIN 3-LIKE"/>
    <property type="match status" value="1"/>
</dbReference>
<dbReference type="Gramene" id="KGN59425">
    <property type="protein sequence ID" value="KGN59425"/>
    <property type="gene ID" value="Csa_3G819820"/>
</dbReference>
<reference evidence="9 10" key="4">
    <citation type="journal article" date="2011" name="BMC Genomics">
        <title>RNA-Seq improves annotation of protein-coding genes in the cucumber genome.</title>
        <authorList>
            <person name="Li Z."/>
            <person name="Zhang Z."/>
            <person name="Yan P."/>
            <person name="Huang S."/>
            <person name="Fei Z."/>
            <person name="Lin K."/>
        </authorList>
    </citation>
    <scope>NUCLEOTIDE SEQUENCE [LARGE SCALE GENOMIC DNA]</scope>
    <source>
        <strain evidence="10">cv. 9930</strain>
    </source>
</reference>
<gene>
    <name evidence="9" type="ORF">Csa_3G819820</name>
</gene>
<organism evidence="9 10">
    <name type="scientific">Cucumis sativus</name>
    <name type="common">Cucumber</name>
    <dbReference type="NCBI Taxonomy" id="3659"/>
    <lineage>
        <taxon>Eukaryota</taxon>
        <taxon>Viridiplantae</taxon>
        <taxon>Streptophyta</taxon>
        <taxon>Embryophyta</taxon>
        <taxon>Tracheophyta</taxon>
        <taxon>Spermatophyta</taxon>
        <taxon>Magnoliopsida</taxon>
        <taxon>eudicotyledons</taxon>
        <taxon>Gunneridae</taxon>
        <taxon>Pentapetalae</taxon>
        <taxon>rosids</taxon>
        <taxon>fabids</taxon>
        <taxon>Cucurbitales</taxon>
        <taxon>Cucurbitaceae</taxon>
        <taxon>Benincaseae</taxon>
        <taxon>Cucumis</taxon>
    </lineage>
</organism>
<dbReference type="OrthoDB" id="1731325at2759"/>
<proteinExistence type="predicted"/>
<evidence type="ECO:0000256" key="1">
    <source>
        <dbReference type="ARBA" id="ARBA00004123"/>
    </source>
</evidence>
<dbReference type="GO" id="GO:0009788">
    <property type="term" value="P:negative regulation of abscisic acid-activated signaling pathway"/>
    <property type="evidence" value="ECO:0007669"/>
    <property type="project" value="InterPro"/>
</dbReference>
<dbReference type="AlphaFoldDB" id="A0A0A0LBM7"/>
<evidence type="ECO:0000256" key="3">
    <source>
        <dbReference type="ARBA" id="ARBA00022771"/>
    </source>
</evidence>
<feature type="region of interest" description="Disordered" evidence="7">
    <location>
        <begin position="1"/>
        <end position="39"/>
    </location>
</feature>
<evidence type="ECO:0000256" key="2">
    <source>
        <dbReference type="ARBA" id="ARBA00022723"/>
    </source>
</evidence>
<evidence type="ECO:0000256" key="5">
    <source>
        <dbReference type="ARBA" id="ARBA00023242"/>
    </source>
</evidence>
<keyword evidence="5" id="KW-0539">Nucleus</keyword>
<comment type="subcellular location">
    <subcellularLocation>
        <location evidence="1">Nucleus</location>
    </subcellularLocation>
</comment>
<dbReference type="PROSITE" id="PS50157">
    <property type="entry name" value="ZINC_FINGER_C2H2_2"/>
    <property type="match status" value="1"/>
</dbReference>
<dbReference type="InterPro" id="IPR036236">
    <property type="entry name" value="Znf_C2H2_sf"/>
</dbReference>
<feature type="compositionally biased region" description="Basic and acidic residues" evidence="7">
    <location>
        <begin position="8"/>
        <end position="39"/>
    </location>
</feature>
<keyword evidence="4" id="KW-0862">Zinc</keyword>
<feature type="domain" description="C2H2-type" evidence="8">
    <location>
        <begin position="46"/>
        <end position="73"/>
    </location>
</feature>
<dbReference type="PANTHER" id="PTHR47287">
    <property type="entry name" value="C2H2 AND C2HC ZINC FINGERS SUPERFAMILY PROTEIN"/>
    <property type="match status" value="1"/>
</dbReference>
<reference evidence="9 10" key="3">
    <citation type="journal article" date="2010" name="BMC Genomics">
        <title>Transcriptome sequencing and comparative analysis of cucumber flowers with different sex types.</title>
        <authorList>
            <person name="Guo S."/>
            <person name="Zheng Y."/>
            <person name="Joung J.G."/>
            <person name="Liu S."/>
            <person name="Zhang Z."/>
            <person name="Crasta O.R."/>
            <person name="Sobral B.W."/>
            <person name="Xu Y."/>
            <person name="Huang S."/>
            <person name="Fei Z."/>
        </authorList>
    </citation>
    <scope>NUCLEOTIDE SEQUENCE [LARGE SCALE GENOMIC DNA]</scope>
    <source>
        <strain evidence="10">cv. 9930</strain>
    </source>
</reference>